<proteinExistence type="inferred from homology"/>
<sequence>MLGSEARADGVLLDLGISSRQVDGSGFGFSFQQDEPLDMRFNPEADIPTAADIVNTWSREGLVAVLREYGEEPRAGAIASAIVRQRPISSTVQLASVVAGAAGRQSGRRTHPATRTFQALRIAVNDELNTLTTGLQAAVDLLAPSGRLAVISYHSLEDRRVKTFLAREAAQCICPPRLPVCVCQHQPRVSLVNRRIIRPSAGEIAENPRSRSARMRVAQRLAE</sequence>
<evidence type="ECO:0000256" key="1">
    <source>
        <dbReference type="ARBA" id="ARBA00010396"/>
    </source>
</evidence>
<dbReference type="SUPFAM" id="SSF53335">
    <property type="entry name" value="S-adenosyl-L-methionine-dependent methyltransferases"/>
    <property type="match status" value="1"/>
</dbReference>
<comment type="caution">
    <text evidence="5">The sequence shown here is derived from an EMBL/GenBank/DDBJ whole genome shotgun (WGS) entry which is preliminary data.</text>
</comment>
<comment type="similarity">
    <text evidence="1">Belongs to the methyltransferase superfamily. RsmH family.</text>
</comment>
<dbReference type="PANTHER" id="PTHR11265:SF0">
    <property type="entry name" value="12S RRNA N4-METHYLCYTIDINE METHYLTRANSFERASE"/>
    <property type="match status" value="1"/>
</dbReference>
<keyword evidence="6" id="KW-1185">Reference proteome</keyword>
<dbReference type="GO" id="GO:0005737">
    <property type="term" value="C:cytoplasm"/>
    <property type="evidence" value="ECO:0007669"/>
    <property type="project" value="TreeGrafter"/>
</dbReference>
<reference evidence="5" key="1">
    <citation type="submission" date="2023-03" db="EMBL/GenBank/DDBJ databases">
        <authorList>
            <person name="Steffen K."/>
            <person name="Cardenas P."/>
        </authorList>
    </citation>
    <scope>NUCLEOTIDE SEQUENCE</scope>
</reference>
<dbReference type="PANTHER" id="PTHR11265">
    <property type="entry name" value="S-ADENOSYL-METHYLTRANSFERASE MRAW"/>
    <property type="match status" value="1"/>
</dbReference>
<dbReference type="EMBL" id="CASHTH010003971">
    <property type="protein sequence ID" value="CAI8051894.1"/>
    <property type="molecule type" value="Genomic_DNA"/>
</dbReference>
<dbReference type="Gene3D" id="3.40.50.150">
    <property type="entry name" value="Vaccinia Virus protein VP39"/>
    <property type="match status" value="1"/>
</dbReference>
<evidence type="ECO:0000256" key="2">
    <source>
        <dbReference type="ARBA" id="ARBA00022603"/>
    </source>
</evidence>
<evidence type="ECO:0000256" key="3">
    <source>
        <dbReference type="ARBA" id="ARBA00022679"/>
    </source>
</evidence>
<keyword evidence="4" id="KW-0949">S-adenosyl-L-methionine</keyword>
<name>A0AA35XC17_GEOBA</name>
<keyword evidence="2 5" id="KW-0489">Methyltransferase</keyword>
<evidence type="ECO:0000313" key="5">
    <source>
        <dbReference type="EMBL" id="CAI8051894.1"/>
    </source>
</evidence>
<dbReference type="InterPro" id="IPR023397">
    <property type="entry name" value="SAM-dep_MeTrfase_MraW_recog"/>
</dbReference>
<dbReference type="AlphaFoldDB" id="A0AA35XC17"/>
<accession>A0AA35XC17</accession>
<organism evidence="5 6">
    <name type="scientific">Geodia barretti</name>
    <name type="common">Barrett's horny sponge</name>
    <dbReference type="NCBI Taxonomy" id="519541"/>
    <lineage>
        <taxon>Eukaryota</taxon>
        <taxon>Metazoa</taxon>
        <taxon>Porifera</taxon>
        <taxon>Demospongiae</taxon>
        <taxon>Heteroscleromorpha</taxon>
        <taxon>Tetractinellida</taxon>
        <taxon>Astrophorina</taxon>
        <taxon>Geodiidae</taxon>
        <taxon>Geodia</taxon>
    </lineage>
</organism>
<dbReference type="Proteomes" id="UP001174909">
    <property type="component" value="Unassembled WGS sequence"/>
</dbReference>
<keyword evidence="3" id="KW-0808">Transferase</keyword>
<dbReference type="InterPro" id="IPR029063">
    <property type="entry name" value="SAM-dependent_MTases_sf"/>
</dbReference>
<dbReference type="InterPro" id="IPR002903">
    <property type="entry name" value="RsmH"/>
</dbReference>
<dbReference type="GO" id="GO:0070475">
    <property type="term" value="P:rRNA base methylation"/>
    <property type="evidence" value="ECO:0007669"/>
    <property type="project" value="TreeGrafter"/>
</dbReference>
<dbReference type="Pfam" id="PF01795">
    <property type="entry name" value="Methyltransf_5"/>
    <property type="match status" value="1"/>
</dbReference>
<evidence type="ECO:0000313" key="6">
    <source>
        <dbReference type="Proteomes" id="UP001174909"/>
    </source>
</evidence>
<dbReference type="GO" id="GO:0071424">
    <property type="term" value="F:rRNA (cytosine-N4-)-methyltransferase activity"/>
    <property type="evidence" value="ECO:0007669"/>
    <property type="project" value="TreeGrafter"/>
</dbReference>
<dbReference type="NCBIfam" id="TIGR00006">
    <property type="entry name" value="16S rRNA (cytosine(1402)-N(4))-methyltransferase RsmH"/>
    <property type="match status" value="1"/>
</dbReference>
<evidence type="ECO:0000256" key="4">
    <source>
        <dbReference type="ARBA" id="ARBA00022691"/>
    </source>
</evidence>
<dbReference type="SUPFAM" id="SSF81799">
    <property type="entry name" value="Putative methyltransferase TM0872, insert domain"/>
    <property type="match status" value="1"/>
</dbReference>
<gene>
    <name evidence="5" type="ORF">GBAR_LOCUS28396</name>
</gene>
<protein>
    <submittedName>
        <fullName evidence="5">Ribosomal RNA small subunit methyltransferase H</fullName>
    </submittedName>
</protein>